<dbReference type="KEGG" id="bgt:106078323"/>
<dbReference type="VEuPathDB" id="VectorBase:BGLB026719"/>
<dbReference type="PANTHER" id="PTHR13030:SF8">
    <property type="entry name" value="ADP-RIBOSE PYROPHOSPHATASE, MITOCHONDRIAL"/>
    <property type="match status" value="1"/>
</dbReference>
<evidence type="ECO:0000313" key="2">
    <source>
        <dbReference type="EnsemblMetazoa" id="BGLB026719-PA"/>
    </source>
</evidence>
<evidence type="ECO:0000313" key="3">
    <source>
        <dbReference type="Proteomes" id="UP000076420"/>
    </source>
</evidence>
<dbReference type="OrthoDB" id="9972248at2759"/>
<dbReference type="SUPFAM" id="SSF55811">
    <property type="entry name" value="Nudix"/>
    <property type="match status" value="1"/>
</dbReference>
<organism evidence="2 3">
    <name type="scientific">Biomphalaria glabrata</name>
    <name type="common">Bloodfluke planorb</name>
    <name type="synonym">Freshwater snail</name>
    <dbReference type="NCBI Taxonomy" id="6526"/>
    <lineage>
        <taxon>Eukaryota</taxon>
        <taxon>Metazoa</taxon>
        <taxon>Spiralia</taxon>
        <taxon>Lophotrochozoa</taxon>
        <taxon>Mollusca</taxon>
        <taxon>Gastropoda</taxon>
        <taxon>Heterobranchia</taxon>
        <taxon>Euthyneura</taxon>
        <taxon>Panpulmonata</taxon>
        <taxon>Hygrophila</taxon>
        <taxon>Lymnaeoidea</taxon>
        <taxon>Planorbidae</taxon>
        <taxon>Biomphalaria</taxon>
    </lineage>
</organism>
<reference evidence="2" key="1">
    <citation type="submission" date="2020-05" db="UniProtKB">
        <authorList>
            <consortium name="EnsemblMetazoa"/>
        </authorList>
    </citation>
    <scope>IDENTIFICATION</scope>
    <source>
        <strain evidence="2">BB02</strain>
    </source>
</reference>
<dbReference type="STRING" id="6526.A0A2C9L3P6"/>
<dbReference type="PROSITE" id="PS51462">
    <property type="entry name" value="NUDIX"/>
    <property type="match status" value="1"/>
</dbReference>
<gene>
    <name evidence="2" type="primary">106078323</name>
</gene>
<dbReference type="GO" id="GO:0047631">
    <property type="term" value="F:ADP-ribose diphosphatase activity"/>
    <property type="evidence" value="ECO:0007669"/>
    <property type="project" value="InterPro"/>
</dbReference>
<sequence>MTHRNLKLLNLLSISKNKNFVHCLPLKTCKPVHTRTAKLTGLILCCNLWTTCASLLSSPLVSNKSFFLELTSPNRSMCAAVNSSSHCSNNLHVKCRNDTYPRSKVVRAKVPDDKVDWSVNFPEYAPVVYTSDSVKKKPEWADDDYTEPNFSAKWNEIDGNVDRRSFLGKYDLTTEGIPINPKGRTGIKGRGCLGRWGPNHAADPIVTRWKMEDDKPVLKNGKRVAQFISVQRKDNGQWALPGGMVDPGEEVTETVRREFGEEALDSMNLSGAEKEKMEAVIDEFFHNGTVIYKGYVDDPRNTDNAWMETVAMNFHDDKGTGVAKFSLNAGSDAVGVQWLDISKTLELYASHADFIRRTAQHLDAYWE</sequence>
<dbReference type="FunFam" id="3.90.79.10:FF:000021">
    <property type="entry name" value="ADP-ribose pyrophosphatase, mitochondrial isoform X1"/>
    <property type="match status" value="1"/>
</dbReference>
<accession>A0A2C9L3P6</accession>
<dbReference type="VEuPathDB" id="VectorBase:BGLAX_031937"/>
<evidence type="ECO:0000259" key="1">
    <source>
        <dbReference type="PROSITE" id="PS51462"/>
    </source>
</evidence>
<dbReference type="Proteomes" id="UP000076420">
    <property type="component" value="Unassembled WGS sequence"/>
</dbReference>
<dbReference type="PANTHER" id="PTHR13030">
    <property type="entry name" value="NUDIX HYDROLASE"/>
    <property type="match status" value="1"/>
</dbReference>
<protein>
    <recommendedName>
        <fullName evidence="1">Nudix hydrolase domain-containing protein</fullName>
    </recommendedName>
</protein>
<name>A0A2C9L3P6_BIOGL</name>
<dbReference type="InterPro" id="IPR039989">
    <property type="entry name" value="NUDT9"/>
</dbReference>
<dbReference type="CDD" id="cd03670">
    <property type="entry name" value="NUDIX_ADPRase_Nudt9"/>
    <property type="match status" value="1"/>
</dbReference>
<dbReference type="AlphaFoldDB" id="A0A2C9L3P6"/>
<dbReference type="Pfam" id="PF25969">
    <property type="entry name" value="NUDT9_N"/>
    <property type="match status" value="1"/>
</dbReference>
<dbReference type="Pfam" id="PF00293">
    <property type="entry name" value="NUDIX"/>
    <property type="match status" value="1"/>
</dbReference>
<feature type="domain" description="Nudix hydrolase" evidence="1">
    <location>
        <begin position="198"/>
        <end position="361"/>
    </location>
</feature>
<dbReference type="InterPro" id="IPR000086">
    <property type="entry name" value="NUDIX_hydrolase_dom"/>
</dbReference>
<dbReference type="EnsemblMetazoa" id="BGLB026719-RA">
    <property type="protein sequence ID" value="BGLB026719-PA"/>
    <property type="gene ID" value="BGLB026719"/>
</dbReference>
<proteinExistence type="predicted"/>
<dbReference type="RefSeq" id="XP_013094630.2">
    <property type="nucleotide sequence ID" value="XM_013239176.2"/>
</dbReference>
<dbReference type="InterPro" id="IPR015797">
    <property type="entry name" value="NUDIX_hydrolase-like_dom_sf"/>
</dbReference>
<dbReference type="Gene3D" id="3.90.79.10">
    <property type="entry name" value="Nucleoside Triphosphate Pyrophosphohydrolase"/>
    <property type="match status" value="1"/>
</dbReference>